<dbReference type="SUPFAM" id="SSF51556">
    <property type="entry name" value="Metallo-dependent hydrolases"/>
    <property type="match status" value="1"/>
</dbReference>
<reference evidence="4 5" key="1">
    <citation type="journal article" date="2015" name="Nature">
        <title>rRNA introns, odd ribosomes, and small enigmatic genomes across a large radiation of phyla.</title>
        <authorList>
            <person name="Brown C.T."/>
            <person name="Hug L.A."/>
            <person name="Thomas B.C."/>
            <person name="Sharon I."/>
            <person name="Castelle C.J."/>
            <person name="Singh A."/>
            <person name="Wilkins M.J."/>
            <person name="Williams K.H."/>
            <person name="Banfield J.F."/>
        </authorList>
    </citation>
    <scope>NUCLEOTIDE SEQUENCE [LARGE SCALE GENOMIC DNA]</scope>
</reference>
<proteinExistence type="predicted"/>
<evidence type="ECO:0000313" key="4">
    <source>
        <dbReference type="EMBL" id="KKT69713.1"/>
    </source>
</evidence>
<dbReference type="PATRIC" id="fig|1619000.3.peg.752"/>
<feature type="binding site" evidence="3">
    <location>
        <position position="12"/>
    </location>
    <ligand>
        <name>a divalent metal cation</name>
        <dbReference type="ChEBI" id="CHEBI:60240"/>
        <label>1</label>
    </ligand>
</feature>
<evidence type="ECO:0000256" key="2">
    <source>
        <dbReference type="ARBA" id="ARBA00022801"/>
    </source>
</evidence>
<dbReference type="AlphaFoldDB" id="A0A0G1JEB9"/>
<dbReference type="InterPro" id="IPR015991">
    <property type="entry name" value="TatD/YcfH-like"/>
</dbReference>
<dbReference type="InterPro" id="IPR001130">
    <property type="entry name" value="TatD-like"/>
</dbReference>
<dbReference type="FunFam" id="3.20.20.140:FF:000005">
    <property type="entry name" value="TatD family hydrolase"/>
    <property type="match status" value="1"/>
</dbReference>
<evidence type="ECO:0000256" key="1">
    <source>
        <dbReference type="ARBA" id="ARBA00022723"/>
    </source>
</evidence>
<dbReference type="PANTHER" id="PTHR46124:SF2">
    <property type="entry name" value="D-AMINOACYL-TRNA DEACYLASE"/>
    <property type="match status" value="1"/>
</dbReference>
<dbReference type="PANTHER" id="PTHR46124">
    <property type="entry name" value="D-AMINOACYL-TRNA DEACYLASE"/>
    <property type="match status" value="1"/>
</dbReference>
<dbReference type="GO" id="GO:0016788">
    <property type="term" value="F:hydrolase activity, acting on ester bonds"/>
    <property type="evidence" value="ECO:0007669"/>
    <property type="project" value="InterPro"/>
</dbReference>
<dbReference type="Proteomes" id="UP000034154">
    <property type="component" value="Unassembled WGS sequence"/>
</dbReference>
<feature type="binding site" evidence="3">
    <location>
        <position position="156"/>
    </location>
    <ligand>
        <name>a divalent metal cation</name>
        <dbReference type="ChEBI" id="CHEBI:60240"/>
        <label>2</label>
    </ligand>
</feature>
<dbReference type="InterPro" id="IPR032466">
    <property type="entry name" value="Metal_Hydrolase"/>
</dbReference>
<dbReference type="CDD" id="cd01310">
    <property type="entry name" value="TatD_DNAse"/>
    <property type="match status" value="1"/>
</dbReference>
<keyword evidence="1 3" id="KW-0479">Metal-binding</keyword>
<dbReference type="GO" id="GO:0046872">
    <property type="term" value="F:metal ion binding"/>
    <property type="evidence" value="ECO:0007669"/>
    <property type="project" value="UniProtKB-KW"/>
</dbReference>
<dbReference type="GO" id="GO:0004536">
    <property type="term" value="F:DNA nuclease activity"/>
    <property type="evidence" value="ECO:0007669"/>
    <property type="project" value="InterPro"/>
</dbReference>
<feature type="binding site" evidence="3">
    <location>
        <position position="14"/>
    </location>
    <ligand>
        <name>a divalent metal cation</name>
        <dbReference type="ChEBI" id="CHEBI:60240"/>
        <label>1</label>
    </ligand>
</feature>
<comment type="caution">
    <text evidence="4">The sequence shown here is derived from an EMBL/GenBank/DDBJ whole genome shotgun (WGS) entry which is preliminary data.</text>
</comment>
<dbReference type="PIRSF" id="PIRSF005902">
    <property type="entry name" value="DNase_TatD"/>
    <property type="match status" value="1"/>
</dbReference>
<dbReference type="Pfam" id="PF01026">
    <property type="entry name" value="TatD_DNase"/>
    <property type="match status" value="1"/>
</dbReference>
<dbReference type="Gene3D" id="3.20.20.140">
    <property type="entry name" value="Metal-dependent hydrolases"/>
    <property type="match status" value="1"/>
</dbReference>
<feature type="binding site" evidence="3">
    <location>
        <position position="240"/>
    </location>
    <ligand>
        <name>a divalent metal cation</name>
        <dbReference type="ChEBI" id="CHEBI:60240"/>
        <label>1</label>
    </ligand>
</feature>
<sequence length="295" mass="33336">MPPQLFKLIDTHCHIHFNAYKQDMDEVIKRSLNASVFMITVGTQQDTSRRAVEVAEKYDGVWAAIGLHPSHTSEQSFEDDDELPTATIKTRSEEFDPDFYRELAKSKKVVAIGECGLDYYHLPEDFPIEEAKAKQKIALRAQLDLADELGLPLIIHSRAAHADQIAVLREYITAGKLAKRGVTHCFTGTIEEAQDYLNLGFLISFTGIITFPPRKSEGSISPLQKVVQQIPLEKVMIETDAPYLAPPPYRGKRNEPAYVVEVARKLAELHRKSLDEVIEVTTRNAENFFQIKITE</sequence>
<name>A0A0G1JEB9_9BACT</name>
<protein>
    <submittedName>
        <fullName evidence="4">Hydrolase, TatD family</fullName>
    </submittedName>
</protein>
<evidence type="ECO:0000256" key="3">
    <source>
        <dbReference type="PIRSR" id="PIRSR005902-1"/>
    </source>
</evidence>
<gene>
    <name evidence="4" type="ORF">UW63_C0048G0003</name>
</gene>
<dbReference type="NCBIfam" id="TIGR00010">
    <property type="entry name" value="YchF/TatD family DNA exonuclease"/>
    <property type="match status" value="1"/>
</dbReference>
<organism evidence="4 5">
    <name type="scientific">Candidatus Uhrbacteria bacterium GW2011_GWF2_44_350</name>
    <dbReference type="NCBI Taxonomy" id="1619000"/>
    <lineage>
        <taxon>Bacteria</taxon>
        <taxon>Candidatus Uhriibacteriota</taxon>
    </lineage>
</organism>
<evidence type="ECO:0000313" key="5">
    <source>
        <dbReference type="Proteomes" id="UP000034154"/>
    </source>
</evidence>
<keyword evidence="2 4" id="KW-0378">Hydrolase</keyword>
<accession>A0A0G1JEB9</accession>
<feature type="binding site" evidence="3">
    <location>
        <position position="184"/>
    </location>
    <ligand>
        <name>a divalent metal cation</name>
        <dbReference type="ChEBI" id="CHEBI:60240"/>
        <label>2</label>
    </ligand>
</feature>
<feature type="binding site" evidence="3">
    <location>
        <position position="114"/>
    </location>
    <ligand>
        <name>a divalent metal cation</name>
        <dbReference type="ChEBI" id="CHEBI:60240"/>
        <label>1</label>
    </ligand>
</feature>
<dbReference type="EMBL" id="LCJB01000048">
    <property type="protein sequence ID" value="KKT69713.1"/>
    <property type="molecule type" value="Genomic_DNA"/>
</dbReference>